<organism evidence="2 3">
    <name type="scientific">Oncorhynchus tshawytscha</name>
    <name type="common">Chinook salmon</name>
    <name type="synonym">Salmo tshawytscha</name>
    <dbReference type="NCBI Taxonomy" id="74940"/>
    <lineage>
        <taxon>Eukaryota</taxon>
        <taxon>Metazoa</taxon>
        <taxon>Chordata</taxon>
        <taxon>Craniata</taxon>
        <taxon>Vertebrata</taxon>
        <taxon>Euteleostomi</taxon>
        <taxon>Actinopterygii</taxon>
        <taxon>Neopterygii</taxon>
        <taxon>Teleostei</taxon>
        <taxon>Protacanthopterygii</taxon>
        <taxon>Salmoniformes</taxon>
        <taxon>Salmonidae</taxon>
        <taxon>Salmoninae</taxon>
        <taxon>Oncorhynchus</taxon>
    </lineage>
</organism>
<reference evidence="2" key="3">
    <citation type="submission" date="2025-09" db="UniProtKB">
        <authorList>
            <consortium name="Ensembl"/>
        </authorList>
    </citation>
    <scope>IDENTIFICATION</scope>
</reference>
<gene>
    <name evidence="2" type="primary">LOC112265911</name>
</gene>
<accession>A0AAZ3PGC2</accession>
<evidence type="ECO:0000313" key="3">
    <source>
        <dbReference type="Proteomes" id="UP000694402"/>
    </source>
</evidence>
<dbReference type="AlphaFoldDB" id="A0AAZ3PGC2"/>
<name>A0AAZ3PGC2_ONCTS</name>
<evidence type="ECO:0000313" key="2">
    <source>
        <dbReference type="Ensembl" id="ENSOTSP00005114894.1"/>
    </source>
</evidence>
<dbReference type="Proteomes" id="UP000694402">
    <property type="component" value="Unassembled WGS sequence"/>
</dbReference>
<dbReference type="PANTHER" id="PTHR47306">
    <property type="entry name" value="SI:CH211-178J18.4-RELATED"/>
    <property type="match status" value="1"/>
</dbReference>
<feature type="region of interest" description="Disordered" evidence="1">
    <location>
        <begin position="59"/>
        <end position="81"/>
    </location>
</feature>
<reference evidence="3" key="1">
    <citation type="journal article" date="2018" name="PLoS ONE">
        <title>Chinook salmon (Oncorhynchus tshawytscha) genome and transcriptome.</title>
        <authorList>
            <person name="Christensen K.A."/>
            <person name="Leong J.S."/>
            <person name="Sakhrani D."/>
            <person name="Biagi C.A."/>
            <person name="Minkley D.R."/>
            <person name="Withler R.E."/>
            <person name="Rondeau E.B."/>
            <person name="Koop B.F."/>
            <person name="Devlin R.H."/>
        </authorList>
    </citation>
    <scope>NUCLEOTIDE SEQUENCE [LARGE SCALE GENOMIC DNA]</scope>
</reference>
<protein>
    <submittedName>
        <fullName evidence="2">Uncharacterized protein</fullName>
    </submittedName>
</protein>
<keyword evidence="3" id="KW-1185">Reference proteome</keyword>
<reference evidence="2" key="2">
    <citation type="submission" date="2025-08" db="UniProtKB">
        <authorList>
            <consortium name="Ensembl"/>
        </authorList>
    </citation>
    <scope>IDENTIFICATION</scope>
</reference>
<dbReference type="Ensembl" id="ENSOTST00005189357.1">
    <property type="protein sequence ID" value="ENSOTSP00005114894.1"/>
    <property type="gene ID" value="ENSOTSG00005063746.1"/>
</dbReference>
<sequence length="407" mass="47116">MIEYLWHCRIIDYKTLSSVVTQLDKVQPLIKDLEKLGGFVINKPEDEQITGQVEVAQVLPPATDENMDEESDKEHDQSALYQPPLNQSWDTKLRKGTQSSGLYQKHPLDCDLLAGFGKFLRDDNNIPNFKQEVANVSRFLFYMDSNKPSLDFVNNLEKSRSFFTKLADIGQKKQTIANYMKNLKRFLQYIIAITSLIQTDRALFEQCKHFLLCLNELQKSMSKQVSKEITGKRYTQMVSVAKTPHECWELLRVVKNEFLCIIGKAMNEESLLETEKLHVLYYLESLLILKHLQRAGVVKNLTLDKWLSRKPCKLPDGENWTVIGVKKHKTATQQVATISLDEEEEAWFDVYYRHVRPAFLKNSDDTEADESFFISTTGNPIYNPSNDLQRFHSKSSLRCFYNLIGVH</sequence>
<proteinExistence type="predicted"/>
<evidence type="ECO:0000256" key="1">
    <source>
        <dbReference type="SAM" id="MobiDB-lite"/>
    </source>
</evidence>
<dbReference type="PANTHER" id="PTHR47306:SF2">
    <property type="entry name" value="CORE-BINDING (CB) DOMAIN-CONTAINING PROTEIN"/>
    <property type="match status" value="1"/>
</dbReference>
<dbReference type="GeneTree" id="ENSGT01120000272075"/>